<name>A0A6C0JIL8_9ZZZZ</name>
<evidence type="ECO:0000256" key="1">
    <source>
        <dbReference type="SAM" id="Coils"/>
    </source>
</evidence>
<dbReference type="EMBL" id="MN740405">
    <property type="protein sequence ID" value="QHU04871.1"/>
    <property type="molecule type" value="Genomic_DNA"/>
</dbReference>
<dbReference type="PROSITE" id="PS50819">
    <property type="entry name" value="INTEIN_ENDONUCLEASE"/>
    <property type="match status" value="1"/>
</dbReference>
<protein>
    <recommendedName>
        <fullName evidence="6">DOD-type homing endonuclease domain-containing protein</fullName>
    </recommendedName>
</protein>
<dbReference type="SUPFAM" id="SSF55608">
    <property type="entry name" value="Homing endonucleases"/>
    <property type="match status" value="1"/>
</dbReference>
<reference evidence="5" key="1">
    <citation type="journal article" date="2020" name="Nature">
        <title>Giant virus diversity and host interactions through global metagenomics.</title>
        <authorList>
            <person name="Schulz F."/>
            <person name="Roux S."/>
            <person name="Paez-Espino D."/>
            <person name="Jungbluth S."/>
            <person name="Walsh D.A."/>
            <person name="Denef V.J."/>
            <person name="McMahon K.D."/>
            <person name="Konstantinidis K.T."/>
            <person name="Eloe-Fadrosh E.A."/>
            <person name="Kyrpides N.C."/>
            <person name="Woyke T."/>
        </authorList>
    </citation>
    <scope>NUCLEOTIDE SEQUENCE</scope>
    <source>
        <strain evidence="5">GVMAG-M-3300027708-5</strain>
    </source>
</reference>
<feature type="region of interest" description="Disordered" evidence="2">
    <location>
        <begin position="125"/>
        <end position="176"/>
    </location>
</feature>
<feature type="coiled-coil region" evidence="1">
    <location>
        <begin position="1169"/>
        <end position="1228"/>
    </location>
</feature>
<evidence type="ECO:0008006" key="6">
    <source>
        <dbReference type="Google" id="ProtNLM"/>
    </source>
</evidence>
<dbReference type="Pfam" id="PF05204">
    <property type="entry name" value="Hom_end"/>
    <property type="match status" value="1"/>
</dbReference>
<feature type="region of interest" description="Disordered" evidence="2">
    <location>
        <begin position="1366"/>
        <end position="1388"/>
    </location>
</feature>
<sequence length="1508" mass="173550">MSDESKEEVDLENLIKNQGIVSYNPDCVRKKSNWSKASNLYKLDKDEFSPKTLLKDIPTHSPKLQKLLDKIDELDRKDHKKYGKLFKHFIFSDLKSGTYGAKLLAGALVAKGMKLGYVAKRNKSVKMGNDGEDENDEDENDDDDDTDDGKSVGSVKSDDSSFKRGNSKEKQDGGAKKVKPFGKIELLTEEQLKRTKQNNFYLLSSVTVFDQPISVATKKDILANFNKRPDNVHGDLARIIVMDSGFKEGIDLFDIKYIHIFEPSVVSADQKQVIGRGTRTCGQKGLEFHPTRGWPLYVFIYDLSIPEKLQPTFLDTKSVFDLYLKTMNLDVRLFHFAHDLEKTTILGSVDYDLNKNIHTFSIPSEDGEEGDDGEYVYGGGPKKIYVPKMRIRNLDQPLMIPPAKRLGHEQMRQYIQENFGEYAWDPVKMENLCAPKQEGGSGEVIKYTPTQSFISHYFTPTCPVKGMLLSHSVGTGKCHAKDTPILMYNGSIKKVQDIEVGEFLMGDNSTPRKVLSLATGTDEMFDIIPTKGEKYTVNSEHILCLKYSGRGTITNVSARQPNFPFLASHLDNNRIKIKAKGFKTKEEAEEYLNSFKEEDKIVEIEVKDYLKLPKSLAKELKGYRKGVEFSSFKIEFDPYIIGLWLGDGSCRGPVISNQDARILHYLRDKVREYGLQLVYQSQYDYRISSDCTTKSNAMINALEKYNLINNKHIPRAYKCNDRSVRLSLLAGLIDSDGYYCQRGKTFSITQKNDKLAEDILFLARSLGFAAYLTRVEKSCIYKGEKKTGVYNSISISGQGLHEIPTKVLRKQAEMREQIKDPLTTGVTAKSIGEGTYYGFTLDGNNRYLLGDFTVTHNTCSAIAAATTSFEKQGYTILWVTRTTLKNDIWKNMFDQVCNESIREKIQNHGLHMPKEQDKRMKLLSKSWKIRPMSYKQFSNLVSKQNSYYKDLVKINGETDPLRKTLLIIDEAHKLYGGGDLSSIERPDMKALHQSLMASYEISGGESVKLLLMTATPITQNPMELIQLINLCKPQNEQMPTDFDEFSQEFLNEQGQFTDRGRDRYLDDISGYVSYLNREKDARQFSQPQIEAISSPLIEDMTNVEKFDKRLVRELTKGETTDLKNKITEKQKELKGELGELDANTFNFLKEEVCGDLDGKPLKQCSKVVKSNIKQLMAEARDEVKKIRSDIKELRERIKERSSVQKDAMTNVRENIIEHADEYEKYKESLLYSLKQKCAVKVSGKTALMTYVEEHPSMQGYNRTLQTLNDKIEELHDNLKVDIVKHKSRIDKLKKILKTDLSELERSVINMTLKEEKVVQKSIMKLKKKETAKAEKDIKKSIGDTKKLKKKQIMKIRKTIKATIKDNKKKENQTLKEQKKLRKTMRKEGTMKEEIKHDLLKELVDKYKGKITEDLVNIGVAEEESEMEKEHRKQDKLREQERKKEEKLRIAIEKRKQRDMERDHKNDEKNKHRQTKKLEKEQKRREKQREKEDKKQQKMEQNKTKKSKK</sequence>
<dbReference type="InterPro" id="IPR027434">
    <property type="entry name" value="Homing_endonucl"/>
</dbReference>
<evidence type="ECO:0000259" key="3">
    <source>
        <dbReference type="PROSITE" id="PS50819"/>
    </source>
</evidence>
<proteinExistence type="predicted"/>
<feature type="region of interest" description="Disordered" evidence="2">
    <location>
        <begin position="1420"/>
        <end position="1508"/>
    </location>
</feature>
<feature type="domain" description="DOD-type homing endonuclease" evidence="3">
    <location>
        <begin position="640"/>
        <end position="768"/>
    </location>
</feature>
<dbReference type="Gene3D" id="3.10.28.10">
    <property type="entry name" value="Homing endonucleases"/>
    <property type="match status" value="1"/>
</dbReference>
<dbReference type="InterPro" id="IPR007869">
    <property type="entry name" value="Homing_endonuc_PI-Sce"/>
</dbReference>
<dbReference type="InterPro" id="IPR007868">
    <property type="entry name" value="Hom_end_hint"/>
</dbReference>
<dbReference type="InterPro" id="IPR038718">
    <property type="entry name" value="SNF2-like_sf"/>
</dbReference>
<evidence type="ECO:0000256" key="2">
    <source>
        <dbReference type="SAM" id="MobiDB-lite"/>
    </source>
</evidence>
<dbReference type="SUPFAM" id="SSF51294">
    <property type="entry name" value="Hedgehog/intein (Hint) domain"/>
    <property type="match status" value="1"/>
</dbReference>
<accession>A0A6C0JIL8</accession>
<dbReference type="Gene3D" id="2.170.16.10">
    <property type="entry name" value="Hedgehog/Intein (Hint) domain"/>
    <property type="match status" value="1"/>
</dbReference>
<dbReference type="Pfam" id="PF05203">
    <property type="entry name" value="Hom_end_hint"/>
    <property type="match status" value="1"/>
</dbReference>
<dbReference type="PROSITE" id="PS51192">
    <property type="entry name" value="HELICASE_ATP_BIND_1"/>
    <property type="match status" value="1"/>
</dbReference>
<dbReference type="InterPro" id="IPR004042">
    <property type="entry name" value="Intein_endonuc_central"/>
</dbReference>
<evidence type="ECO:0000259" key="4">
    <source>
        <dbReference type="PROSITE" id="PS51192"/>
    </source>
</evidence>
<dbReference type="GO" id="GO:0030908">
    <property type="term" value="P:protein splicing"/>
    <property type="evidence" value="ECO:0007669"/>
    <property type="project" value="InterPro"/>
</dbReference>
<evidence type="ECO:0000313" key="5">
    <source>
        <dbReference type="EMBL" id="QHU04871.1"/>
    </source>
</evidence>
<feature type="compositionally biased region" description="Basic and acidic residues" evidence="2">
    <location>
        <begin position="1366"/>
        <end position="1377"/>
    </location>
</feature>
<dbReference type="InterPro" id="IPR027417">
    <property type="entry name" value="P-loop_NTPase"/>
</dbReference>
<dbReference type="Gene3D" id="3.40.50.10810">
    <property type="entry name" value="Tandem AAA-ATPase domain"/>
    <property type="match status" value="1"/>
</dbReference>
<feature type="compositionally biased region" description="Basic and acidic residues" evidence="2">
    <location>
        <begin position="1427"/>
        <end position="1502"/>
    </location>
</feature>
<dbReference type="InterPro" id="IPR014001">
    <property type="entry name" value="Helicase_ATP-bd"/>
</dbReference>
<feature type="compositionally biased region" description="Basic and acidic residues" evidence="2">
    <location>
        <begin position="156"/>
        <end position="175"/>
    </location>
</feature>
<dbReference type="SUPFAM" id="SSF52540">
    <property type="entry name" value="P-loop containing nucleoside triphosphate hydrolases"/>
    <property type="match status" value="1"/>
</dbReference>
<dbReference type="GO" id="GO:0003677">
    <property type="term" value="F:DNA binding"/>
    <property type="evidence" value="ECO:0007669"/>
    <property type="project" value="InterPro"/>
</dbReference>
<dbReference type="GO" id="GO:0004519">
    <property type="term" value="F:endonuclease activity"/>
    <property type="evidence" value="ECO:0007669"/>
    <property type="project" value="InterPro"/>
</dbReference>
<organism evidence="5">
    <name type="scientific">viral metagenome</name>
    <dbReference type="NCBI Taxonomy" id="1070528"/>
    <lineage>
        <taxon>unclassified sequences</taxon>
        <taxon>metagenomes</taxon>
        <taxon>organismal metagenomes</taxon>
    </lineage>
</organism>
<feature type="compositionally biased region" description="Acidic residues" evidence="2">
    <location>
        <begin position="130"/>
        <end position="147"/>
    </location>
</feature>
<feature type="domain" description="Helicase ATP-binding" evidence="4">
    <location>
        <begin position="838"/>
        <end position="1034"/>
    </location>
</feature>
<dbReference type="InterPro" id="IPR036844">
    <property type="entry name" value="Hint_dom_sf"/>
</dbReference>
<keyword evidence="1" id="KW-0175">Coiled coil</keyword>